<accession>A0A9P8P157</accession>
<protein>
    <submittedName>
        <fullName evidence="1">Uncharacterized protein</fullName>
    </submittedName>
</protein>
<sequence length="104" mass="11566">MMLPVNCADPSRPRFSGAEISAWNEGAVPDRNPTPMPEMKRPMARWNTDLEHDWTVPPMQNTRAPSRVVFLRPSLSEMGPRLSDEIRAPISRIATTVPISTAVG</sequence>
<organism evidence="1 2">
    <name type="scientific">Ogataea polymorpha</name>
    <dbReference type="NCBI Taxonomy" id="460523"/>
    <lineage>
        <taxon>Eukaryota</taxon>
        <taxon>Fungi</taxon>
        <taxon>Dikarya</taxon>
        <taxon>Ascomycota</taxon>
        <taxon>Saccharomycotina</taxon>
        <taxon>Pichiomycetes</taxon>
        <taxon>Pichiales</taxon>
        <taxon>Pichiaceae</taxon>
        <taxon>Ogataea</taxon>
    </lineage>
</organism>
<name>A0A9P8P157_9ASCO</name>
<dbReference type="AlphaFoldDB" id="A0A9P8P157"/>
<comment type="caution">
    <text evidence="1">The sequence shown here is derived from an EMBL/GenBank/DDBJ whole genome shotgun (WGS) entry which is preliminary data.</text>
</comment>
<evidence type="ECO:0000313" key="1">
    <source>
        <dbReference type="EMBL" id="KAH3663056.1"/>
    </source>
</evidence>
<gene>
    <name evidence="1" type="ORF">OGATHE_004632</name>
</gene>
<evidence type="ECO:0000313" key="2">
    <source>
        <dbReference type="Proteomes" id="UP000788993"/>
    </source>
</evidence>
<dbReference type="EMBL" id="JAEUBD010001266">
    <property type="protein sequence ID" value="KAH3663056.1"/>
    <property type="molecule type" value="Genomic_DNA"/>
</dbReference>
<proteinExistence type="predicted"/>
<reference evidence="1" key="1">
    <citation type="journal article" date="2021" name="Open Biol.">
        <title>Shared evolutionary footprints suggest mitochondrial oxidative damage underlies multiple complex I losses in fungi.</title>
        <authorList>
            <person name="Schikora-Tamarit M.A."/>
            <person name="Marcet-Houben M."/>
            <person name="Nosek J."/>
            <person name="Gabaldon T."/>
        </authorList>
    </citation>
    <scope>NUCLEOTIDE SEQUENCE</scope>
    <source>
        <strain evidence="1">NCAIM Y.01608</strain>
    </source>
</reference>
<dbReference type="Proteomes" id="UP000788993">
    <property type="component" value="Unassembled WGS sequence"/>
</dbReference>
<reference evidence="1" key="2">
    <citation type="submission" date="2021-01" db="EMBL/GenBank/DDBJ databases">
        <authorList>
            <person name="Schikora-Tamarit M.A."/>
        </authorList>
    </citation>
    <scope>NUCLEOTIDE SEQUENCE</scope>
    <source>
        <strain evidence="1">NCAIM Y.01608</strain>
    </source>
</reference>
<keyword evidence="2" id="KW-1185">Reference proteome</keyword>